<dbReference type="Gene3D" id="3.40.1720.10">
    <property type="entry name" value="Streptococcus thermophilus LMG 18311 protein like"/>
    <property type="match status" value="1"/>
</dbReference>
<organism evidence="1 2">
    <name type="scientific">Loigolactobacillus bifermentans DSM 20003</name>
    <dbReference type="NCBI Taxonomy" id="1423726"/>
    <lineage>
        <taxon>Bacteria</taxon>
        <taxon>Bacillati</taxon>
        <taxon>Bacillota</taxon>
        <taxon>Bacilli</taxon>
        <taxon>Lactobacillales</taxon>
        <taxon>Lactobacillaceae</taxon>
        <taxon>Loigolactobacillus</taxon>
    </lineage>
</organism>
<comment type="caution">
    <text evidence="1">The sequence shown here is derived from an EMBL/GenBank/DDBJ whole genome shotgun (WGS) entry which is preliminary data.</text>
</comment>
<dbReference type="EMBL" id="AZDA01000021">
    <property type="protein sequence ID" value="KRK40148.1"/>
    <property type="molecule type" value="Genomic_DNA"/>
</dbReference>
<evidence type="ECO:0000313" key="1">
    <source>
        <dbReference type="EMBL" id="KRK40148.1"/>
    </source>
</evidence>
<name>A0A0R1H863_9LACO</name>
<gene>
    <name evidence="1" type="ORF">FC07_GL001349</name>
</gene>
<dbReference type="Proteomes" id="UP000051461">
    <property type="component" value="Unassembled WGS sequence"/>
</dbReference>
<proteinExistence type="predicted"/>
<dbReference type="PATRIC" id="fig|1423726.3.peg.1395"/>
<dbReference type="InterPro" id="IPR038226">
    <property type="entry name" value="LMG18311-like_sf"/>
</dbReference>
<sequence>MKLIEVPIKVNVSLRKMIPNTIAYLYGHTAIRYFRKYTLGNTDVYYVDNFNRIDLILTNTTRRIREDEVAFVTDKLLPHTPDEDPIRLSKERIESARHHKIRKMKDIIIIESKPVPTTNLDA</sequence>
<evidence type="ECO:0008006" key="3">
    <source>
        <dbReference type="Google" id="ProtNLM"/>
    </source>
</evidence>
<dbReference type="Pfam" id="PF08860">
    <property type="entry name" value="DUF1827"/>
    <property type="match status" value="1"/>
</dbReference>
<accession>A0A0R1H863</accession>
<protein>
    <recommendedName>
        <fullName evidence="3">DUF1827 domain-containing protein</fullName>
    </recommendedName>
</protein>
<dbReference type="OrthoDB" id="2192796at2"/>
<keyword evidence="2" id="KW-1185">Reference proteome</keyword>
<dbReference type="InterPro" id="IPR014959">
    <property type="entry name" value="DUF1827"/>
</dbReference>
<dbReference type="AlphaFoldDB" id="A0A0R1H863"/>
<reference evidence="1 2" key="1">
    <citation type="journal article" date="2015" name="Genome Announc.">
        <title>Expanding the biotechnology potential of lactobacilli through comparative genomics of 213 strains and associated genera.</title>
        <authorList>
            <person name="Sun Z."/>
            <person name="Harris H.M."/>
            <person name="McCann A."/>
            <person name="Guo C."/>
            <person name="Argimon S."/>
            <person name="Zhang W."/>
            <person name="Yang X."/>
            <person name="Jeffery I.B."/>
            <person name="Cooney J.C."/>
            <person name="Kagawa T.F."/>
            <person name="Liu W."/>
            <person name="Song Y."/>
            <person name="Salvetti E."/>
            <person name="Wrobel A."/>
            <person name="Rasinkangas P."/>
            <person name="Parkhill J."/>
            <person name="Rea M.C."/>
            <person name="O'Sullivan O."/>
            <person name="Ritari J."/>
            <person name="Douillard F.P."/>
            <person name="Paul Ross R."/>
            <person name="Yang R."/>
            <person name="Briner A.E."/>
            <person name="Felis G.E."/>
            <person name="de Vos W.M."/>
            <person name="Barrangou R."/>
            <person name="Klaenhammer T.R."/>
            <person name="Caufield P.W."/>
            <person name="Cui Y."/>
            <person name="Zhang H."/>
            <person name="O'Toole P.W."/>
        </authorList>
    </citation>
    <scope>NUCLEOTIDE SEQUENCE [LARGE SCALE GENOMIC DNA]</scope>
    <source>
        <strain evidence="1 2">DSM 20003</strain>
    </source>
</reference>
<dbReference type="RefSeq" id="WP_057903842.1">
    <property type="nucleotide sequence ID" value="NZ_AZDA01000021.1"/>
</dbReference>
<evidence type="ECO:0000313" key="2">
    <source>
        <dbReference type="Proteomes" id="UP000051461"/>
    </source>
</evidence>